<evidence type="ECO:0000313" key="3">
    <source>
        <dbReference type="Proteomes" id="UP001189429"/>
    </source>
</evidence>
<protein>
    <submittedName>
        <fullName evidence="2">Uncharacterized protein</fullName>
    </submittedName>
</protein>
<reference evidence="2" key="1">
    <citation type="submission" date="2023-10" db="EMBL/GenBank/DDBJ databases">
        <authorList>
            <person name="Chen Y."/>
            <person name="Shah S."/>
            <person name="Dougan E. K."/>
            <person name="Thang M."/>
            <person name="Chan C."/>
        </authorList>
    </citation>
    <scope>NUCLEOTIDE SEQUENCE [LARGE SCALE GENOMIC DNA]</scope>
</reference>
<feature type="region of interest" description="Disordered" evidence="1">
    <location>
        <begin position="244"/>
        <end position="265"/>
    </location>
</feature>
<keyword evidence="3" id="KW-1185">Reference proteome</keyword>
<dbReference type="Proteomes" id="UP001189429">
    <property type="component" value="Unassembled WGS sequence"/>
</dbReference>
<comment type="caution">
    <text evidence="2">The sequence shown here is derived from an EMBL/GenBank/DDBJ whole genome shotgun (WGS) entry which is preliminary data.</text>
</comment>
<proteinExistence type="predicted"/>
<gene>
    <name evidence="2" type="ORF">PCOR1329_LOCUS47295</name>
</gene>
<name>A0ABN9UCD1_9DINO</name>
<evidence type="ECO:0000256" key="1">
    <source>
        <dbReference type="SAM" id="MobiDB-lite"/>
    </source>
</evidence>
<sequence length="265" mass="29784">MLEPGDRLKISEVLEHDGDILFLKLADGRGWCVDREIGHEMCYELDQEVDELWKYSPANGKPIVLRDGPHIDGPKTGNKLNPEEKFKVCEIKAGQHNVLFLKVAGDRGWVFDEKPDQHGETPDGIMCKRILDELWTYEPENGKPISIRKGPELNGAKTSFLMYPNEMFRVEEVEAGEGDDVGVLFLKLADGRGWLLDRHPEQGQLCRRATLEPGSVVTTKDSEGNRIRLQTVEEFKVGAKVQIQSGKADGGGGRRRSWRTRTSSS</sequence>
<dbReference type="EMBL" id="CAUYUJ010015698">
    <property type="protein sequence ID" value="CAK0857093.1"/>
    <property type="molecule type" value="Genomic_DNA"/>
</dbReference>
<organism evidence="2 3">
    <name type="scientific">Prorocentrum cordatum</name>
    <dbReference type="NCBI Taxonomy" id="2364126"/>
    <lineage>
        <taxon>Eukaryota</taxon>
        <taxon>Sar</taxon>
        <taxon>Alveolata</taxon>
        <taxon>Dinophyceae</taxon>
        <taxon>Prorocentrales</taxon>
        <taxon>Prorocentraceae</taxon>
        <taxon>Prorocentrum</taxon>
    </lineage>
</organism>
<accession>A0ABN9UCD1</accession>
<evidence type="ECO:0000313" key="2">
    <source>
        <dbReference type="EMBL" id="CAK0857093.1"/>
    </source>
</evidence>